<reference evidence="1 2" key="1">
    <citation type="submission" date="2014-01" db="EMBL/GenBank/DDBJ databases">
        <title>Sulfitobacter donghicola JCM 14565 Genome Sequencing.</title>
        <authorList>
            <person name="Lai Q."/>
            <person name="Hong Z."/>
        </authorList>
    </citation>
    <scope>NUCLEOTIDE SEQUENCE [LARGE SCALE GENOMIC DNA]</scope>
    <source>
        <strain evidence="1 2">JCM 14565</strain>
    </source>
</reference>
<evidence type="ECO:0000313" key="1">
    <source>
        <dbReference type="EMBL" id="KEJ89133.1"/>
    </source>
</evidence>
<gene>
    <name evidence="1" type="ORF">DSW25_12990</name>
</gene>
<dbReference type="STRING" id="1300350.Z948_1003"/>
<dbReference type="AlphaFoldDB" id="A0A073IFL0"/>
<accession>A0A073IFL0</accession>
<keyword evidence="2" id="KW-1185">Reference proteome</keyword>
<proteinExistence type="predicted"/>
<comment type="caution">
    <text evidence="1">The sequence shown here is derived from an EMBL/GenBank/DDBJ whole genome shotgun (WGS) entry which is preliminary data.</text>
</comment>
<sequence length="221" mass="24644">MFYRLTFFLFILSAQLVNAGPWLREKGSAFTAVSFSSTYYLETSNQTYLEYGLTDSTTLVADVSFVRLHYVPSSGYATFSLRRSFGPEEGKSKWAYELGFGAGWIGSETLPHIRTALSWGKGIKWGEKSGWSTVEAAILWDLTHELHVGKIDTTIGLNFTDTTAGMLQLYTAFVENQSVATIAPSIVLSPKNSKFRFQVGTESEIGNWGNTALKLALWREF</sequence>
<evidence type="ECO:0000313" key="2">
    <source>
        <dbReference type="Proteomes" id="UP000027734"/>
    </source>
</evidence>
<dbReference type="RefSeq" id="WP_025058446.1">
    <property type="nucleotide sequence ID" value="NZ_JAMC01000004.1"/>
</dbReference>
<dbReference type="eggNOG" id="ENOG50307R7">
    <property type="taxonomic scope" value="Bacteria"/>
</dbReference>
<dbReference type="EMBL" id="JAMC01000004">
    <property type="protein sequence ID" value="KEJ89133.1"/>
    <property type="molecule type" value="Genomic_DNA"/>
</dbReference>
<protein>
    <submittedName>
        <fullName evidence="1">Uncharacterized protein</fullName>
    </submittedName>
</protein>
<dbReference type="Proteomes" id="UP000027734">
    <property type="component" value="Unassembled WGS sequence"/>
</dbReference>
<dbReference type="OrthoDB" id="7857490at2"/>
<organism evidence="1 2">
    <name type="scientific">Sulfitobacter donghicola DSW-25 = KCTC 12864 = JCM 14565</name>
    <dbReference type="NCBI Taxonomy" id="1300350"/>
    <lineage>
        <taxon>Bacteria</taxon>
        <taxon>Pseudomonadati</taxon>
        <taxon>Pseudomonadota</taxon>
        <taxon>Alphaproteobacteria</taxon>
        <taxon>Rhodobacterales</taxon>
        <taxon>Roseobacteraceae</taxon>
        <taxon>Sulfitobacter</taxon>
    </lineage>
</organism>
<name>A0A073IFL0_9RHOB</name>